<gene>
    <name evidence="5" type="ORF">FHY64_12280</name>
</gene>
<protein>
    <submittedName>
        <fullName evidence="5">ABC transporter permease</fullName>
    </submittedName>
</protein>
<dbReference type="GO" id="GO:0015920">
    <property type="term" value="P:lipopolysaccharide transport"/>
    <property type="evidence" value="ECO:0007669"/>
    <property type="project" value="TreeGrafter"/>
</dbReference>
<feature type="transmembrane region" description="Helical" evidence="4">
    <location>
        <begin position="73"/>
        <end position="92"/>
    </location>
</feature>
<evidence type="ECO:0000256" key="2">
    <source>
        <dbReference type="ARBA" id="ARBA00007783"/>
    </source>
</evidence>
<sequence>MFGVPQRKRGRIQSAFEIFELIYHSIIHEQRKDSRHAVLGLIGNMLQTMILVASFYFMFMVLGLRGNAVRGDFLLYVMSGIFMFICHTKSVAAVAGAPGPTSAMMNHAPMNTVVAVASTALSALYTQVLSAFVVLFLYHAIITPITINEPVAALGMLILAWFSGCAVGTVLLALKPWFPGFVAIATQIYSRANMIASGKMFLANTLPGYMLAMFDWNPLFHIIDQCRGFVFLHYNPHFSNIEYPVIVSLVLLMIGIIGESYTRKHASVSWSAGK</sequence>
<evidence type="ECO:0000256" key="1">
    <source>
        <dbReference type="ARBA" id="ARBA00004429"/>
    </source>
</evidence>
<organism evidence="5 6">
    <name type="scientific">Pelagovum pacificum</name>
    <dbReference type="NCBI Taxonomy" id="2588711"/>
    <lineage>
        <taxon>Bacteria</taxon>
        <taxon>Pseudomonadati</taxon>
        <taxon>Pseudomonadota</taxon>
        <taxon>Alphaproteobacteria</taxon>
        <taxon>Rhodobacterales</taxon>
        <taxon>Paracoccaceae</taxon>
        <taxon>Pelagovum</taxon>
    </lineage>
</organism>
<keyword evidence="4" id="KW-0812">Transmembrane</keyword>
<feature type="transmembrane region" description="Helical" evidence="4">
    <location>
        <begin position="201"/>
        <end position="223"/>
    </location>
</feature>
<comment type="subcellular location">
    <subcellularLocation>
        <location evidence="1">Cell inner membrane</location>
        <topology evidence="1">Multi-pass membrane protein</topology>
    </subcellularLocation>
</comment>
<keyword evidence="4" id="KW-1133">Transmembrane helix</keyword>
<feature type="transmembrane region" description="Helical" evidence="4">
    <location>
        <begin position="37"/>
        <end position="61"/>
    </location>
</feature>
<accession>A0A5C5GJF3</accession>
<evidence type="ECO:0000256" key="3">
    <source>
        <dbReference type="ARBA" id="ARBA00022448"/>
    </source>
</evidence>
<feature type="transmembrane region" description="Helical" evidence="4">
    <location>
        <begin position="113"/>
        <end position="141"/>
    </location>
</feature>
<proteinExistence type="inferred from homology"/>
<keyword evidence="4" id="KW-0472">Membrane</keyword>
<dbReference type="PANTHER" id="PTHR30413:SF8">
    <property type="entry name" value="TRANSPORT PERMEASE PROTEIN"/>
    <property type="match status" value="1"/>
</dbReference>
<dbReference type="PANTHER" id="PTHR30413">
    <property type="entry name" value="INNER MEMBRANE TRANSPORT PERMEASE"/>
    <property type="match status" value="1"/>
</dbReference>
<dbReference type="RefSeq" id="WP_140194935.1">
    <property type="nucleotide sequence ID" value="NZ_CP065915.1"/>
</dbReference>
<name>A0A5C5GJF3_9RHOB</name>
<evidence type="ECO:0000256" key="4">
    <source>
        <dbReference type="SAM" id="Phobius"/>
    </source>
</evidence>
<dbReference type="OrthoDB" id="7835223at2"/>
<dbReference type="EMBL" id="VFFF01000001">
    <property type="protein sequence ID" value="TNY34001.1"/>
    <property type="molecule type" value="Genomic_DNA"/>
</dbReference>
<comment type="similarity">
    <text evidence="2">Belongs to the ABC-2 integral membrane protein family.</text>
</comment>
<keyword evidence="6" id="KW-1185">Reference proteome</keyword>
<feature type="transmembrane region" description="Helical" evidence="4">
    <location>
        <begin position="153"/>
        <end position="174"/>
    </location>
</feature>
<dbReference type="GO" id="GO:0005886">
    <property type="term" value="C:plasma membrane"/>
    <property type="evidence" value="ECO:0007669"/>
    <property type="project" value="UniProtKB-SubCell"/>
</dbReference>
<reference evidence="5 6" key="1">
    <citation type="submission" date="2019-06" db="EMBL/GenBank/DDBJ databases">
        <title>Genome of new Rhodobacteraceae sp. SM1903.</title>
        <authorList>
            <person name="Ren X."/>
        </authorList>
    </citation>
    <scope>NUCLEOTIDE SEQUENCE [LARGE SCALE GENOMIC DNA]</scope>
    <source>
        <strain evidence="5 6">SM1903</strain>
    </source>
</reference>
<keyword evidence="3" id="KW-0813">Transport</keyword>
<dbReference type="AlphaFoldDB" id="A0A5C5GJF3"/>
<feature type="transmembrane region" description="Helical" evidence="4">
    <location>
        <begin position="243"/>
        <end position="261"/>
    </location>
</feature>
<evidence type="ECO:0000313" key="6">
    <source>
        <dbReference type="Proteomes" id="UP000314011"/>
    </source>
</evidence>
<comment type="caution">
    <text evidence="5">The sequence shown here is derived from an EMBL/GenBank/DDBJ whole genome shotgun (WGS) entry which is preliminary data.</text>
</comment>
<dbReference type="Proteomes" id="UP000314011">
    <property type="component" value="Unassembled WGS sequence"/>
</dbReference>
<evidence type="ECO:0000313" key="5">
    <source>
        <dbReference type="EMBL" id="TNY34001.1"/>
    </source>
</evidence>